<evidence type="ECO:0000256" key="2">
    <source>
        <dbReference type="ARBA" id="ARBA00023002"/>
    </source>
</evidence>
<name>A0AAV0M4E0_9ROSI</name>
<dbReference type="PANTHER" id="PTHR10366:SF809">
    <property type="entry name" value="ANTHOCYANIDIN REDUCTASE"/>
    <property type="match status" value="1"/>
</dbReference>
<dbReference type="InterPro" id="IPR050425">
    <property type="entry name" value="NAD(P)_dehydrat-like"/>
</dbReference>
<feature type="domain" description="NAD-dependent epimerase/dehydratase" evidence="3">
    <location>
        <begin position="17"/>
        <end position="270"/>
    </location>
</feature>
<accession>A0AAV0M4E0</accession>
<evidence type="ECO:0000313" key="4">
    <source>
        <dbReference type="EMBL" id="CAI0441609.1"/>
    </source>
</evidence>
<dbReference type="InterPro" id="IPR001509">
    <property type="entry name" value="Epimerase_deHydtase"/>
</dbReference>
<keyword evidence="1" id="KW-0521">NADP</keyword>
<organism evidence="4 5">
    <name type="scientific">Linum tenue</name>
    <dbReference type="NCBI Taxonomy" id="586396"/>
    <lineage>
        <taxon>Eukaryota</taxon>
        <taxon>Viridiplantae</taxon>
        <taxon>Streptophyta</taxon>
        <taxon>Embryophyta</taxon>
        <taxon>Tracheophyta</taxon>
        <taxon>Spermatophyta</taxon>
        <taxon>Magnoliopsida</taxon>
        <taxon>eudicotyledons</taxon>
        <taxon>Gunneridae</taxon>
        <taxon>Pentapetalae</taxon>
        <taxon>rosids</taxon>
        <taxon>fabids</taxon>
        <taxon>Malpighiales</taxon>
        <taxon>Linaceae</taxon>
        <taxon>Linum</taxon>
    </lineage>
</organism>
<dbReference type="GO" id="GO:0016616">
    <property type="term" value="F:oxidoreductase activity, acting on the CH-OH group of donors, NAD or NADP as acceptor"/>
    <property type="evidence" value="ECO:0007669"/>
    <property type="project" value="TreeGrafter"/>
</dbReference>
<dbReference type="EMBL" id="CAMGYJ010000007">
    <property type="protein sequence ID" value="CAI0441609.1"/>
    <property type="molecule type" value="Genomic_DNA"/>
</dbReference>
<reference evidence="4" key="1">
    <citation type="submission" date="2022-08" db="EMBL/GenBank/DDBJ databases">
        <authorList>
            <person name="Gutierrez-Valencia J."/>
        </authorList>
    </citation>
    <scope>NUCLEOTIDE SEQUENCE</scope>
</reference>
<sequence length="357" mass="38638">MHHFSTITVMEKSQIKVCVTGGSGFIGSSLVKKLLEKGYTVHATLRNLEDKAKVGLLTSLHNAETNLVLFEADIYNPDQFQAAINGCEFVFHVAYPLQHNQNSSTYKDRMEAMAAGSKSIAESCIKSGTVKRLIYTASVMAASPLFQDGVGYGDAIDESCWTPLNVSFKCSDTFTLEYTRGKTVAEKEVLKYNYDAAAGKLEVVSLVTGLVGGDTILSHVPTSVEVIVSPATGNLFGYNHGLMLIQELLGSVPLVHVEDACEALVFCVEGEKTASLKGRFLCAAGSLSVREIATCIRGRHLDCHVDATMMGEDGKGIKLDNSKLVEMGFRYKYDAKGVIEESLECAKRLGALPDLAR</sequence>
<proteinExistence type="predicted"/>
<evidence type="ECO:0000259" key="3">
    <source>
        <dbReference type="Pfam" id="PF01370"/>
    </source>
</evidence>
<dbReference type="PANTHER" id="PTHR10366">
    <property type="entry name" value="NAD DEPENDENT EPIMERASE/DEHYDRATASE"/>
    <property type="match status" value="1"/>
</dbReference>
<dbReference type="Proteomes" id="UP001154282">
    <property type="component" value="Unassembled WGS sequence"/>
</dbReference>
<keyword evidence="5" id="KW-1185">Reference proteome</keyword>
<protein>
    <recommendedName>
        <fullName evidence="3">NAD-dependent epimerase/dehydratase domain-containing protein</fullName>
    </recommendedName>
</protein>
<keyword evidence="2" id="KW-0560">Oxidoreductase</keyword>
<evidence type="ECO:0000256" key="1">
    <source>
        <dbReference type="ARBA" id="ARBA00022857"/>
    </source>
</evidence>
<dbReference type="InterPro" id="IPR036291">
    <property type="entry name" value="NAD(P)-bd_dom_sf"/>
</dbReference>
<dbReference type="Pfam" id="PF01370">
    <property type="entry name" value="Epimerase"/>
    <property type="match status" value="1"/>
</dbReference>
<gene>
    <name evidence="4" type="ORF">LITE_LOCUS26937</name>
</gene>
<dbReference type="FunFam" id="3.40.50.720:FF:000645">
    <property type="entry name" value="Anthocyanidin reductase ((2S)-flavan-3-ol-forming)"/>
    <property type="match status" value="1"/>
</dbReference>
<dbReference type="SUPFAM" id="SSF51735">
    <property type="entry name" value="NAD(P)-binding Rossmann-fold domains"/>
    <property type="match status" value="1"/>
</dbReference>
<dbReference type="AlphaFoldDB" id="A0AAV0M4E0"/>
<comment type="caution">
    <text evidence="4">The sequence shown here is derived from an EMBL/GenBank/DDBJ whole genome shotgun (WGS) entry which is preliminary data.</text>
</comment>
<dbReference type="Gene3D" id="3.40.50.720">
    <property type="entry name" value="NAD(P)-binding Rossmann-like Domain"/>
    <property type="match status" value="1"/>
</dbReference>
<evidence type="ECO:0000313" key="5">
    <source>
        <dbReference type="Proteomes" id="UP001154282"/>
    </source>
</evidence>